<accession>A0A8J5VA55</accession>
<organism evidence="6 7">
    <name type="scientific">Cotesia typhae</name>
    <dbReference type="NCBI Taxonomy" id="2053667"/>
    <lineage>
        <taxon>Eukaryota</taxon>
        <taxon>Metazoa</taxon>
        <taxon>Ecdysozoa</taxon>
        <taxon>Arthropoda</taxon>
        <taxon>Hexapoda</taxon>
        <taxon>Insecta</taxon>
        <taxon>Pterygota</taxon>
        <taxon>Neoptera</taxon>
        <taxon>Endopterygota</taxon>
        <taxon>Hymenoptera</taxon>
        <taxon>Apocrita</taxon>
        <taxon>Ichneumonoidea</taxon>
        <taxon>Braconidae</taxon>
        <taxon>Microgastrinae</taxon>
        <taxon>Cotesia</taxon>
    </lineage>
</organism>
<dbReference type="InterPro" id="IPR007872">
    <property type="entry name" value="DPH_MB_dom"/>
</dbReference>
<comment type="subcellular location">
    <subcellularLocation>
        <location evidence="1">Nucleus</location>
    </subcellularLocation>
</comment>
<protein>
    <recommendedName>
        <fullName evidence="5">DPH-type MB domain-containing protein</fullName>
    </recommendedName>
</protein>
<feature type="region of interest" description="Disordered" evidence="4">
    <location>
        <begin position="213"/>
        <end position="311"/>
    </location>
</feature>
<dbReference type="AlphaFoldDB" id="A0A8J5VA55"/>
<feature type="region of interest" description="Disordered" evidence="4">
    <location>
        <begin position="80"/>
        <end position="139"/>
    </location>
</feature>
<dbReference type="GO" id="GO:0005666">
    <property type="term" value="C:RNA polymerase III complex"/>
    <property type="evidence" value="ECO:0007669"/>
    <property type="project" value="TreeGrafter"/>
</dbReference>
<dbReference type="PANTHER" id="PTHR15367:SF2">
    <property type="entry name" value="DNA-DIRECTED RNA POLYMERASE III SUBUNIT"/>
    <property type="match status" value="1"/>
</dbReference>
<dbReference type="EMBL" id="JAAOIC020000039">
    <property type="protein sequence ID" value="KAG8038839.1"/>
    <property type="molecule type" value="Genomic_DNA"/>
</dbReference>
<feature type="domain" description="DPH-type MB" evidence="5">
    <location>
        <begin position="4"/>
        <end position="66"/>
    </location>
</feature>
<evidence type="ECO:0000256" key="3">
    <source>
        <dbReference type="ARBA" id="ARBA00023242"/>
    </source>
</evidence>
<dbReference type="Pfam" id="PF05207">
    <property type="entry name" value="Zn_ribbon_CSL"/>
    <property type="match status" value="1"/>
</dbReference>
<dbReference type="Pfam" id="PF11705">
    <property type="entry name" value="RNA_pol_3_Rpc31"/>
    <property type="match status" value="1"/>
</dbReference>
<dbReference type="Proteomes" id="UP000729913">
    <property type="component" value="Unassembled WGS sequence"/>
</dbReference>
<feature type="compositionally biased region" description="Basic residues" evidence="4">
    <location>
        <begin position="213"/>
        <end position="227"/>
    </location>
</feature>
<dbReference type="PROSITE" id="PS51074">
    <property type="entry name" value="DPH_MB"/>
    <property type="match status" value="1"/>
</dbReference>
<keyword evidence="3" id="KW-0539">Nucleus</keyword>
<evidence type="ECO:0000256" key="4">
    <source>
        <dbReference type="SAM" id="MobiDB-lite"/>
    </source>
</evidence>
<dbReference type="InterPro" id="IPR024661">
    <property type="entry name" value="RNA_pol_III_Rpc31"/>
</dbReference>
<feature type="compositionally biased region" description="Basic and acidic residues" evidence="4">
    <location>
        <begin position="228"/>
        <end position="249"/>
    </location>
</feature>
<proteinExistence type="inferred from homology"/>
<dbReference type="OrthoDB" id="66964at2759"/>
<evidence type="ECO:0000313" key="6">
    <source>
        <dbReference type="EMBL" id="KAG8038839.1"/>
    </source>
</evidence>
<feature type="compositionally biased region" description="Gly residues" evidence="4">
    <location>
        <begin position="80"/>
        <end position="100"/>
    </location>
</feature>
<dbReference type="PANTHER" id="PTHR15367">
    <property type="entry name" value="DNA-DIRECTED RNA POLYMERASE III"/>
    <property type="match status" value="1"/>
</dbReference>
<feature type="compositionally biased region" description="Acidic residues" evidence="4">
    <location>
        <begin position="250"/>
        <end position="285"/>
    </location>
</feature>
<comment type="similarity">
    <text evidence="2">Belongs to the eukaryotic RPC7 RNA polymerase subunit family.</text>
</comment>
<sequence length="311" mass="35288">MTTYHDDVELEDFKYDQEDNLLTYNCPCGDFFEITPEELLEQYEIDPEDIKAVCPSCSLYAKIICDGAFLEVLEKLTRGRGGGGGGGRGGRGGGGQGGRGSRGRGGRAGDVDLPAGVQQSEEQPLQVTQPPPNFPPIEHKAPKLQITDEWPYLFELKRDYAESLFESRHNVDVNKKKDIDRWSDRLAAEMVTRSRYDKFCDWTVMPVELKPRGEKRKGKTATNRSKKNKEVDVLAKLAKLEEAEEKTDKDPDDLEEEEKSSDEEENEDKDPEEDLEEDEEMDEGTDYANNYFKNGEEDEEEDDVYEEGGVF</sequence>
<keyword evidence="7" id="KW-1185">Reference proteome</keyword>
<gene>
    <name evidence="6" type="ORF">G9C98_003146</name>
</gene>
<reference evidence="6" key="2">
    <citation type="submission" date="2021-04" db="EMBL/GenBank/DDBJ databases">
        <title>Genome-wide patterns of bracovirus chromosomal integration into multiple host tissues during parasitism.</title>
        <authorList>
            <person name="Chebbi M.A.C."/>
        </authorList>
    </citation>
    <scope>NUCLEOTIDE SEQUENCE</scope>
    <source>
        <tissue evidence="6">Whole body</tissue>
    </source>
</reference>
<evidence type="ECO:0000259" key="5">
    <source>
        <dbReference type="PROSITE" id="PS51074"/>
    </source>
</evidence>
<comment type="caution">
    <text evidence="6">The sequence shown here is derived from an EMBL/GenBank/DDBJ whole genome shotgun (WGS) entry which is preliminary data.</text>
</comment>
<feature type="compositionally biased region" description="Polar residues" evidence="4">
    <location>
        <begin position="117"/>
        <end position="128"/>
    </location>
</feature>
<name>A0A8J5VA55_9HYME</name>
<evidence type="ECO:0000256" key="2">
    <source>
        <dbReference type="ARBA" id="ARBA00008352"/>
    </source>
</evidence>
<feature type="compositionally biased region" description="Acidic residues" evidence="4">
    <location>
        <begin position="296"/>
        <end position="311"/>
    </location>
</feature>
<reference evidence="6" key="1">
    <citation type="submission" date="2020-03" db="EMBL/GenBank/DDBJ databases">
        <authorList>
            <person name="Chebbi M.A."/>
            <person name="Drezen J.M."/>
        </authorList>
    </citation>
    <scope>NUCLEOTIDE SEQUENCE</scope>
    <source>
        <tissue evidence="6">Whole body</tissue>
    </source>
</reference>
<dbReference type="GO" id="GO:0006383">
    <property type="term" value="P:transcription by RNA polymerase III"/>
    <property type="evidence" value="ECO:0007669"/>
    <property type="project" value="InterPro"/>
</dbReference>
<evidence type="ECO:0000256" key="1">
    <source>
        <dbReference type="ARBA" id="ARBA00004123"/>
    </source>
</evidence>
<evidence type="ECO:0000313" key="7">
    <source>
        <dbReference type="Proteomes" id="UP000729913"/>
    </source>
</evidence>